<dbReference type="EMBL" id="LNIX01000045">
    <property type="protein sequence ID" value="OXA38534.1"/>
    <property type="molecule type" value="Genomic_DNA"/>
</dbReference>
<dbReference type="Proteomes" id="UP000198287">
    <property type="component" value="Unassembled WGS sequence"/>
</dbReference>
<proteinExistence type="predicted"/>
<keyword evidence="2" id="KW-1185">Reference proteome</keyword>
<gene>
    <name evidence="1" type="ORF">Fcan01_26738</name>
</gene>
<reference evidence="1 2" key="1">
    <citation type="submission" date="2015-12" db="EMBL/GenBank/DDBJ databases">
        <title>The genome of Folsomia candida.</title>
        <authorList>
            <person name="Faddeeva A."/>
            <person name="Derks M.F."/>
            <person name="Anvar Y."/>
            <person name="Smit S."/>
            <person name="Van Straalen N."/>
            <person name="Roelofs D."/>
        </authorList>
    </citation>
    <scope>NUCLEOTIDE SEQUENCE [LARGE SCALE GENOMIC DNA]</scope>
    <source>
        <strain evidence="1 2">VU population</strain>
        <tissue evidence="1">Whole body</tissue>
    </source>
</reference>
<name>A0A226D106_FOLCA</name>
<evidence type="ECO:0000313" key="1">
    <source>
        <dbReference type="EMBL" id="OXA38534.1"/>
    </source>
</evidence>
<evidence type="ECO:0000313" key="2">
    <source>
        <dbReference type="Proteomes" id="UP000198287"/>
    </source>
</evidence>
<accession>A0A226D106</accession>
<organism evidence="1 2">
    <name type="scientific">Folsomia candida</name>
    <name type="common">Springtail</name>
    <dbReference type="NCBI Taxonomy" id="158441"/>
    <lineage>
        <taxon>Eukaryota</taxon>
        <taxon>Metazoa</taxon>
        <taxon>Ecdysozoa</taxon>
        <taxon>Arthropoda</taxon>
        <taxon>Hexapoda</taxon>
        <taxon>Collembola</taxon>
        <taxon>Entomobryomorpha</taxon>
        <taxon>Isotomoidea</taxon>
        <taxon>Isotomidae</taxon>
        <taxon>Proisotominae</taxon>
        <taxon>Folsomia</taxon>
    </lineage>
</organism>
<comment type="caution">
    <text evidence="1">The sequence shown here is derived from an EMBL/GenBank/DDBJ whole genome shotgun (WGS) entry which is preliminary data.</text>
</comment>
<dbReference type="OMA" id="HELMIFD"/>
<protein>
    <submittedName>
        <fullName evidence="1">Replicase polyprotein 1a</fullName>
    </submittedName>
</protein>
<dbReference type="AlphaFoldDB" id="A0A226D106"/>
<sequence>MYRKQKAAFLKSLEPTMKVGKVDGQIFYDPKTGVYIPARRIPPCPGGHSLTELYWNPCLECAKFCNCNHTHWFPDIVVKTSDNDTIRVSSVVVAGSSELVGRLNEVCCSTKRTLMKDLIEAKNGWATVSKGDDKKEIEVMDVSSEEEEDVTLDEAGLSGEDKPVGAEIGADLSPDFKELIEFPPELPAFKVKDENWRMLGLTTFEWRWIEKFMALHRDQVEEDIEEEKRAREYFRLSMFARPEKDVINPWRYHDWEEDLFANLSHTELFGIVRAVHELMIFDLYIPLAKWLTLLRGIPRVADFGLGHWLTELSPEMWDSGLEEFCEGAIRPMWDYGSPQMFSLHKDIPRRQRPRSTLLWRKRIWKAVPQFSTRWWNP</sequence>